<feature type="transmembrane region" description="Helical" evidence="1">
    <location>
        <begin position="149"/>
        <end position="167"/>
    </location>
</feature>
<organism evidence="2 3">
    <name type="scientific">Winogradskyella pelagia</name>
    <dbReference type="NCBI Taxonomy" id="2819984"/>
    <lineage>
        <taxon>Bacteria</taxon>
        <taxon>Pseudomonadati</taxon>
        <taxon>Bacteroidota</taxon>
        <taxon>Flavobacteriia</taxon>
        <taxon>Flavobacteriales</taxon>
        <taxon>Flavobacteriaceae</taxon>
        <taxon>Winogradskyella</taxon>
    </lineage>
</organism>
<dbReference type="Proteomes" id="UP000676776">
    <property type="component" value="Unassembled WGS sequence"/>
</dbReference>
<evidence type="ECO:0000313" key="2">
    <source>
        <dbReference type="EMBL" id="MBO3115205.1"/>
    </source>
</evidence>
<keyword evidence="1" id="KW-0472">Membrane</keyword>
<evidence type="ECO:0000313" key="3">
    <source>
        <dbReference type="Proteomes" id="UP000676776"/>
    </source>
</evidence>
<name>A0ABS3SXH9_9FLAO</name>
<evidence type="ECO:0008006" key="4">
    <source>
        <dbReference type="Google" id="ProtNLM"/>
    </source>
</evidence>
<feature type="transmembrane region" description="Helical" evidence="1">
    <location>
        <begin position="187"/>
        <end position="207"/>
    </location>
</feature>
<feature type="transmembrane region" description="Helical" evidence="1">
    <location>
        <begin position="115"/>
        <end position="137"/>
    </location>
</feature>
<protein>
    <recommendedName>
        <fullName evidence="4">DUF1700 domain-containing protein</fullName>
    </recommendedName>
</protein>
<keyword evidence="3" id="KW-1185">Reference proteome</keyword>
<proteinExistence type="predicted"/>
<reference evidence="2 3" key="1">
    <citation type="submission" date="2021-03" db="EMBL/GenBank/DDBJ databases">
        <title>Winogradskyella sp. nov., isolated from costal sediment.</title>
        <authorList>
            <person name="Gao C."/>
        </authorList>
    </citation>
    <scope>NUCLEOTIDE SEQUENCE [LARGE SCALE GENOMIC DNA]</scope>
    <source>
        <strain evidence="2 3">DF17</strain>
    </source>
</reference>
<sequence length="225" mass="26206">MKMTKEDIQFIEDYLKENGISYWDIRLEMIDHIACDMENKEGSYDFENSLKHTLHKLGWLGNLKDIENRRLKAINTKVRAAYFKNFISLFTSFKSVLAVLLFVFLYYLVLQNGSLGQFNLTTIALFVGPLGFFTVHYAVTMLRIKKSGYVFYGFFYVIFAMLMTQLFYQLPKPGGLIDVSINTRNIIVFWATIANVLFTIGGIKIYIKTYKEYNAIHKKLNKETV</sequence>
<gene>
    <name evidence="2" type="ORF">J4050_00505</name>
</gene>
<comment type="caution">
    <text evidence="2">The sequence shown here is derived from an EMBL/GenBank/DDBJ whole genome shotgun (WGS) entry which is preliminary data.</text>
</comment>
<dbReference type="EMBL" id="JAGEVF010000001">
    <property type="protein sequence ID" value="MBO3115205.1"/>
    <property type="molecule type" value="Genomic_DNA"/>
</dbReference>
<keyword evidence="1" id="KW-1133">Transmembrane helix</keyword>
<dbReference type="RefSeq" id="WP_208151983.1">
    <property type="nucleotide sequence ID" value="NZ_JAGEVF010000001.1"/>
</dbReference>
<accession>A0ABS3SXH9</accession>
<evidence type="ECO:0000256" key="1">
    <source>
        <dbReference type="SAM" id="Phobius"/>
    </source>
</evidence>
<keyword evidence="1" id="KW-0812">Transmembrane</keyword>
<feature type="transmembrane region" description="Helical" evidence="1">
    <location>
        <begin position="86"/>
        <end position="109"/>
    </location>
</feature>